<dbReference type="Gene3D" id="3.30.930.10">
    <property type="entry name" value="Bira Bifunctional Protein, Domain 2"/>
    <property type="match status" value="1"/>
</dbReference>
<dbReference type="Proteomes" id="UP000001303">
    <property type="component" value="Chromosome"/>
</dbReference>
<evidence type="ECO:0000256" key="8">
    <source>
        <dbReference type="ARBA" id="ARBA00022917"/>
    </source>
</evidence>
<evidence type="ECO:0000256" key="2">
    <source>
        <dbReference type="ARBA" id="ARBA00011209"/>
    </source>
</evidence>
<dbReference type="STRING" id="871271.ZICARI_188"/>
<comment type="subunit">
    <text evidence="2">Tetramer of two alpha and two beta subunits.</text>
</comment>
<keyword evidence="13" id="KW-1185">Reference proteome</keyword>
<evidence type="ECO:0000256" key="4">
    <source>
        <dbReference type="ARBA" id="ARBA00018257"/>
    </source>
</evidence>
<keyword evidence="7" id="KW-0067">ATP-binding</keyword>
<organism evidence="12 13">
    <name type="scientific">Zinderia insecticola (strain CARI)</name>
    <dbReference type="NCBI Taxonomy" id="871271"/>
    <lineage>
        <taxon>Bacteria</taxon>
        <taxon>Pseudomonadati</taxon>
        <taxon>Pseudomonadota</taxon>
        <taxon>Betaproteobacteria</taxon>
        <taxon>Burkholderiales</taxon>
        <taxon>Oxalobacteraceae</taxon>
        <taxon>Candidatus Zinderia</taxon>
    </lineage>
</organism>
<keyword evidence="6" id="KW-0547">Nucleotide-binding</keyword>
<dbReference type="Gene3D" id="1.20.58.180">
    <property type="entry name" value="Class II aaRS and biotin synthetases, domain 2"/>
    <property type="match status" value="1"/>
</dbReference>
<comment type="similarity">
    <text evidence="1">Belongs to the class-II aminoacyl-tRNA synthetase family.</text>
</comment>
<evidence type="ECO:0000256" key="6">
    <source>
        <dbReference type="ARBA" id="ARBA00022741"/>
    </source>
</evidence>
<dbReference type="PRINTS" id="PR01044">
    <property type="entry name" value="TRNASYNTHGA"/>
</dbReference>
<dbReference type="GO" id="GO:0005829">
    <property type="term" value="C:cytosol"/>
    <property type="evidence" value="ECO:0007669"/>
    <property type="project" value="TreeGrafter"/>
</dbReference>
<dbReference type="PANTHER" id="PTHR30075:SF2">
    <property type="entry name" value="GLYCINE--TRNA LIGASE, CHLOROPLASTIC_MITOCHONDRIAL 2"/>
    <property type="match status" value="1"/>
</dbReference>
<dbReference type="SUPFAM" id="SSF55681">
    <property type="entry name" value="Class II aaRS and biotin synthetases"/>
    <property type="match status" value="1"/>
</dbReference>
<dbReference type="InterPro" id="IPR002310">
    <property type="entry name" value="Gly-tRNA_ligase_asu"/>
</dbReference>
<sequence>MKSNIIKIMYKLDIFWKKLNCIILRSYDIEMGAATSHIETFFKSINNNSWRALYIQNCRRPEDSKYSQNFNKFQQYFQYQVILKPIPKNIINLYINSLKFININFKINDIKFIKDNWKNKTLGAWGIGYEIWLNGIEVTQITYFKQMGGIKCKPILIEITYGLERISLITQKNKNINNLIWDKNYNKKILHKKIFSQNEIEQSFLNINYSNINFLINLFNFYEKEFFKLIKLILILPCYEIILKMSHIFNLLNSKNIFFFLQKIYYIKKINKLSCKLAKIYFKYFNF</sequence>
<reference key="2">
    <citation type="submission" date="2010-08" db="EMBL/GenBank/DDBJ databases">
        <title>Functional convergence in reduced genomes of bacterial symbionts spanning 200 million years of evolution.</title>
        <authorList>
            <person name="McCutcheon J.P."/>
            <person name="Moran N.A."/>
        </authorList>
    </citation>
    <scope>NUCLEOTIDE SEQUENCE</scope>
    <source>
        <strain>CARI</strain>
    </source>
</reference>
<dbReference type="GO" id="GO:0006426">
    <property type="term" value="P:glycyl-tRNA aminoacylation"/>
    <property type="evidence" value="ECO:0007669"/>
    <property type="project" value="InterPro"/>
</dbReference>
<dbReference type="EC" id="6.1.1.14" evidence="3"/>
<evidence type="ECO:0000256" key="9">
    <source>
        <dbReference type="ARBA" id="ARBA00023146"/>
    </source>
</evidence>
<dbReference type="KEGG" id="zin:ZICARI_188"/>
<gene>
    <name evidence="12" type="primary">glyQ</name>
    <name evidence="12" type="ordered locus">ZICARI_188</name>
</gene>
<evidence type="ECO:0000256" key="10">
    <source>
        <dbReference type="ARBA" id="ARBA00031660"/>
    </source>
</evidence>
<evidence type="ECO:0000256" key="3">
    <source>
        <dbReference type="ARBA" id="ARBA00012829"/>
    </source>
</evidence>
<comment type="catalytic activity">
    <reaction evidence="11">
        <text>tRNA(Gly) + glycine + ATP = glycyl-tRNA(Gly) + AMP + diphosphate</text>
        <dbReference type="Rhea" id="RHEA:16013"/>
        <dbReference type="Rhea" id="RHEA-COMP:9664"/>
        <dbReference type="Rhea" id="RHEA-COMP:9683"/>
        <dbReference type="ChEBI" id="CHEBI:30616"/>
        <dbReference type="ChEBI" id="CHEBI:33019"/>
        <dbReference type="ChEBI" id="CHEBI:57305"/>
        <dbReference type="ChEBI" id="CHEBI:78442"/>
        <dbReference type="ChEBI" id="CHEBI:78522"/>
        <dbReference type="ChEBI" id="CHEBI:456215"/>
        <dbReference type="EC" id="6.1.1.14"/>
    </reaction>
</comment>
<dbReference type="AlphaFoldDB" id="E0TJ15"/>
<evidence type="ECO:0000313" key="13">
    <source>
        <dbReference type="Proteomes" id="UP000001303"/>
    </source>
</evidence>
<keyword evidence="5" id="KW-0436">Ligase</keyword>
<evidence type="ECO:0000256" key="5">
    <source>
        <dbReference type="ARBA" id="ARBA00022598"/>
    </source>
</evidence>
<evidence type="ECO:0000313" key="12">
    <source>
        <dbReference type="EMBL" id="ADM89792.1"/>
    </source>
</evidence>
<name>E0TJ15_ZINIC</name>
<dbReference type="EMBL" id="CP002161">
    <property type="protein sequence ID" value="ADM89792.1"/>
    <property type="molecule type" value="Genomic_DNA"/>
</dbReference>
<evidence type="ECO:0000256" key="11">
    <source>
        <dbReference type="ARBA" id="ARBA00047937"/>
    </source>
</evidence>
<dbReference type="Pfam" id="PF02091">
    <property type="entry name" value="tRNA-synt_2e"/>
    <property type="match status" value="1"/>
</dbReference>
<keyword evidence="8" id="KW-0648">Protein biosynthesis</keyword>
<dbReference type="InterPro" id="IPR006194">
    <property type="entry name" value="Gly-tRNA-synth_heterodimer"/>
</dbReference>
<dbReference type="PANTHER" id="PTHR30075">
    <property type="entry name" value="GLYCYL-TRNA SYNTHETASE"/>
    <property type="match status" value="1"/>
</dbReference>
<reference evidence="12 13" key="1">
    <citation type="journal article" date="2010" name="Genome Biol. Evol.">
        <title>Functional convergence in reduced genomes of bacterial symbionts spanning 200 My of evolution.</title>
        <authorList>
            <person name="McCutcheon J.P."/>
            <person name="Moran N.A."/>
        </authorList>
    </citation>
    <scope>NUCLEOTIDE SEQUENCE [LARGE SCALE GENOMIC DNA]</scope>
    <source>
        <strain evidence="12 13">CARI</strain>
    </source>
</reference>
<accession>E0TJ15</accession>
<dbReference type="GO" id="GO:0004820">
    <property type="term" value="F:glycine-tRNA ligase activity"/>
    <property type="evidence" value="ECO:0007669"/>
    <property type="project" value="UniProtKB-EC"/>
</dbReference>
<dbReference type="PROSITE" id="PS50861">
    <property type="entry name" value="AA_TRNA_LIGASE_II_GLYAB"/>
    <property type="match status" value="1"/>
</dbReference>
<evidence type="ECO:0000256" key="1">
    <source>
        <dbReference type="ARBA" id="ARBA00008226"/>
    </source>
</evidence>
<evidence type="ECO:0000256" key="7">
    <source>
        <dbReference type="ARBA" id="ARBA00022840"/>
    </source>
</evidence>
<keyword evidence="9 12" id="KW-0030">Aminoacyl-tRNA synthetase</keyword>
<dbReference type="GO" id="GO:0005524">
    <property type="term" value="F:ATP binding"/>
    <property type="evidence" value="ECO:0007669"/>
    <property type="project" value="UniProtKB-KW"/>
</dbReference>
<protein>
    <recommendedName>
        <fullName evidence="4">Glycine--tRNA ligase alpha subunit</fullName>
        <ecNumber evidence="3">6.1.1.14</ecNumber>
    </recommendedName>
    <alternativeName>
        <fullName evidence="10">Glycyl-tRNA synthetase alpha subunit</fullName>
    </alternativeName>
</protein>
<proteinExistence type="inferred from homology"/>
<dbReference type="HOGENOM" id="CLU_057066_1_0_4"/>
<dbReference type="InterPro" id="IPR045864">
    <property type="entry name" value="aa-tRNA-synth_II/BPL/LPL"/>
</dbReference>